<keyword evidence="6" id="KW-1185">Reference proteome</keyword>
<keyword evidence="1" id="KW-0175">Coiled coil</keyword>
<evidence type="ECO:0000259" key="4">
    <source>
        <dbReference type="Pfam" id="PF14257"/>
    </source>
</evidence>
<dbReference type="EMBL" id="FODV01000009">
    <property type="protein sequence ID" value="SEO96638.1"/>
    <property type="molecule type" value="Genomic_DNA"/>
</dbReference>
<protein>
    <recommendedName>
        <fullName evidence="4">DUF4349 domain-containing protein</fullName>
    </recommendedName>
</protein>
<keyword evidence="3" id="KW-1133">Transmembrane helix</keyword>
<dbReference type="AlphaFoldDB" id="A0A1H8U1W0"/>
<sequence>MRRRPRLFVTVLLALLVVLAGCSGAGDSAAGGNDAGGEATNLDQSTPAASSGGDGGSADEAAQSGDAESASSTQFAARRELIRTGEVRLLVDDFASAERNLTAAVEARGGYVSDTSQQVRGRENETWTTGTVVLRVPKENFSALLDDVRAEGEVQQSKTATEDVTEQVVDLEARLENLRAERDRLRTLYESANETEDVLRVGQELSETQEEIERTEARLRALEGRIAYSTLTVELSEPRPEYEQIRRAAWYDTSAVTAFLDSVDGVIVVLRAAFVGAAYAAPYVLVFGLPLVGAALFVRRRRWLRRLR</sequence>
<proteinExistence type="predicted"/>
<keyword evidence="3" id="KW-0472">Membrane</keyword>
<evidence type="ECO:0000256" key="1">
    <source>
        <dbReference type="SAM" id="Coils"/>
    </source>
</evidence>
<dbReference type="PROSITE" id="PS51257">
    <property type="entry name" value="PROKAR_LIPOPROTEIN"/>
    <property type="match status" value="1"/>
</dbReference>
<name>A0A1H8U1W0_9EURY</name>
<accession>A0A1H8U1W0</accession>
<gene>
    <name evidence="5" type="ORF">SAMN04487948_10942</name>
</gene>
<dbReference type="RefSeq" id="WP_089825702.1">
    <property type="nucleotide sequence ID" value="NZ_FODV01000009.1"/>
</dbReference>
<feature type="compositionally biased region" description="Low complexity" evidence="2">
    <location>
        <begin position="58"/>
        <end position="72"/>
    </location>
</feature>
<feature type="compositionally biased region" description="Low complexity" evidence="2">
    <location>
        <begin position="29"/>
        <end position="39"/>
    </location>
</feature>
<evidence type="ECO:0000313" key="6">
    <source>
        <dbReference type="Proteomes" id="UP000199126"/>
    </source>
</evidence>
<evidence type="ECO:0000256" key="2">
    <source>
        <dbReference type="SAM" id="MobiDB-lite"/>
    </source>
</evidence>
<feature type="coiled-coil region" evidence="1">
    <location>
        <begin position="161"/>
        <end position="225"/>
    </location>
</feature>
<feature type="domain" description="DUF4349" evidence="4">
    <location>
        <begin position="79"/>
        <end position="293"/>
    </location>
</feature>
<keyword evidence="3" id="KW-0812">Transmembrane</keyword>
<organism evidence="5 6">
    <name type="scientific">Halogranum amylolyticum</name>
    <dbReference type="NCBI Taxonomy" id="660520"/>
    <lineage>
        <taxon>Archaea</taxon>
        <taxon>Methanobacteriati</taxon>
        <taxon>Methanobacteriota</taxon>
        <taxon>Stenosarchaea group</taxon>
        <taxon>Halobacteria</taxon>
        <taxon>Halobacteriales</taxon>
        <taxon>Haloferacaceae</taxon>
    </lineage>
</organism>
<feature type="transmembrane region" description="Helical" evidence="3">
    <location>
        <begin position="277"/>
        <end position="298"/>
    </location>
</feature>
<dbReference type="OrthoDB" id="242217at2157"/>
<reference evidence="6" key="1">
    <citation type="submission" date="2016-10" db="EMBL/GenBank/DDBJ databases">
        <authorList>
            <person name="Varghese N."/>
            <person name="Submissions S."/>
        </authorList>
    </citation>
    <scope>NUCLEOTIDE SEQUENCE [LARGE SCALE GENOMIC DNA]</scope>
    <source>
        <strain evidence="6">CGMCC 1.10121</strain>
    </source>
</reference>
<dbReference type="Proteomes" id="UP000199126">
    <property type="component" value="Unassembled WGS sequence"/>
</dbReference>
<dbReference type="InterPro" id="IPR025645">
    <property type="entry name" value="DUF4349"/>
</dbReference>
<dbReference type="Pfam" id="PF14257">
    <property type="entry name" value="DUF4349"/>
    <property type="match status" value="1"/>
</dbReference>
<feature type="region of interest" description="Disordered" evidence="2">
    <location>
        <begin position="29"/>
        <end position="73"/>
    </location>
</feature>
<evidence type="ECO:0000313" key="5">
    <source>
        <dbReference type="EMBL" id="SEO96638.1"/>
    </source>
</evidence>
<evidence type="ECO:0000256" key="3">
    <source>
        <dbReference type="SAM" id="Phobius"/>
    </source>
</evidence>